<evidence type="ECO:0000256" key="1">
    <source>
        <dbReference type="SAM" id="SignalP"/>
    </source>
</evidence>
<sequence length="511" mass="56649">MNKFMKKFGVTFLVAGIIMSSLSGCSTSKNTASTKATVDTKDAVKLKMYILGDKPKDADAVYGKMNAILTQKINATIDVNFISWGDQATKYPLLFSSGEDFDLIFTATGWCYYNQMATRNGFLELTPELLQKYAPQSVKNEPKLAWEQAKVNKKIYMIPNDQDEYAYSVVGIRGDLREKYHIPAITSQAGLEKYYETIAKNEKDIVPIINGGGQNLQFPLELQANGFTGVMGTYGSDPILGYKMNDTTGKVFSIIDTPEYKDYAVKMKKYADSGYWSKSSISSKETRDDGFKAGKSASMIWNIGSVANDLKIMNAAHPEWKVEIADILPGSKKFANPYTNNGMAINANSKNSERALMALDLLRYDKDLNDITFNGVKGTHWDAVGDKEFKTLGATANFPAGNVCPWGWHTSITRTDVARPKIVPETIAKWQKNDTIHNPLETFTFDDSLVKNEMAAINTVVTQYGLPLHLGIIADPVKGAEIYSQKLKAAGLDKVMKAVQEQADKFIKSKK</sequence>
<dbReference type="KEGG" id="ceu:A7L45_04350"/>
<keyword evidence="1" id="KW-0732">Signal</keyword>
<keyword evidence="4" id="KW-1185">Reference proteome</keyword>
<dbReference type="PROSITE" id="PS51257">
    <property type="entry name" value="PROKAR_LIPOPROTEIN"/>
    <property type="match status" value="1"/>
</dbReference>
<dbReference type="InterPro" id="IPR022627">
    <property type="entry name" value="DUF3502"/>
</dbReference>
<reference evidence="4" key="1">
    <citation type="journal article" date="2016" name="Front. Microbiol.">
        <title>Complete Genome Sequence of Clostridium estertheticum DSM 8809, a Microbe Identified in Spoiled Vacuum Packed Beef.</title>
        <authorList>
            <person name="Yu Z."/>
            <person name="Gunn L."/>
            <person name="Brennan E."/>
            <person name="Reid R."/>
            <person name="Wall P.G."/>
            <person name="Gaora O.P."/>
            <person name="Hurley D."/>
            <person name="Bolton D."/>
            <person name="Fanning S."/>
        </authorList>
    </citation>
    <scope>NUCLEOTIDE SEQUENCE [LARGE SCALE GENOMIC DNA]</scope>
    <source>
        <strain evidence="4">DSM 8809</strain>
    </source>
</reference>
<name>A0A1J0GDG4_9CLOT</name>
<dbReference type="InterPro" id="IPR050490">
    <property type="entry name" value="Bact_solute-bd_prot1"/>
</dbReference>
<dbReference type="PANTHER" id="PTHR43649:SF17">
    <property type="entry name" value="ABC TRANSPORTER SOLUTE BINDING PROTEIN-SUGAR TRANSPORT"/>
    <property type="match status" value="1"/>
</dbReference>
<dbReference type="STRING" id="1552.A7L45_04350"/>
<dbReference type="AlphaFoldDB" id="A0A1J0GDG4"/>
<evidence type="ECO:0000313" key="3">
    <source>
        <dbReference type="EMBL" id="APC39343.1"/>
    </source>
</evidence>
<dbReference type="OrthoDB" id="2636783at2"/>
<evidence type="ECO:0000259" key="2">
    <source>
        <dbReference type="Pfam" id="PF12010"/>
    </source>
</evidence>
<dbReference type="SUPFAM" id="SSF53850">
    <property type="entry name" value="Periplasmic binding protein-like II"/>
    <property type="match status" value="1"/>
</dbReference>
<dbReference type="EMBL" id="CP015756">
    <property type="protein sequence ID" value="APC39343.1"/>
    <property type="molecule type" value="Genomic_DNA"/>
</dbReference>
<dbReference type="PANTHER" id="PTHR43649">
    <property type="entry name" value="ARABINOSE-BINDING PROTEIN-RELATED"/>
    <property type="match status" value="1"/>
</dbReference>
<feature type="domain" description="DUF3502" evidence="2">
    <location>
        <begin position="439"/>
        <end position="508"/>
    </location>
</feature>
<evidence type="ECO:0000313" key="4">
    <source>
        <dbReference type="Proteomes" id="UP000182569"/>
    </source>
</evidence>
<accession>A0A1J0GDG4</accession>
<dbReference type="RefSeq" id="WP_071611636.1">
    <property type="nucleotide sequence ID" value="NZ_CP015756.1"/>
</dbReference>
<gene>
    <name evidence="3" type="ORF">A7L45_04350</name>
</gene>
<dbReference type="Pfam" id="PF12010">
    <property type="entry name" value="DUF3502"/>
    <property type="match status" value="1"/>
</dbReference>
<dbReference type="Gene3D" id="3.40.190.10">
    <property type="entry name" value="Periplasmic binding protein-like II"/>
    <property type="match status" value="2"/>
</dbReference>
<feature type="signal peptide" evidence="1">
    <location>
        <begin position="1"/>
        <end position="23"/>
    </location>
</feature>
<proteinExistence type="predicted"/>
<organism evidence="3 4">
    <name type="scientific">Clostridium estertheticum subsp. estertheticum</name>
    <dbReference type="NCBI Taxonomy" id="1552"/>
    <lineage>
        <taxon>Bacteria</taxon>
        <taxon>Bacillati</taxon>
        <taxon>Bacillota</taxon>
        <taxon>Clostridia</taxon>
        <taxon>Eubacteriales</taxon>
        <taxon>Clostridiaceae</taxon>
        <taxon>Clostridium</taxon>
    </lineage>
</organism>
<feature type="chain" id="PRO_5038771516" description="DUF3502 domain-containing protein" evidence="1">
    <location>
        <begin position="24"/>
        <end position="511"/>
    </location>
</feature>
<dbReference type="Proteomes" id="UP000182569">
    <property type="component" value="Chromosome"/>
</dbReference>
<protein>
    <recommendedName>
        <fullName evidence="2">DUF3502 domain-containing protein</fullName>
    </recommendedName>
</protein>